<evidence type="ECO:0000256" key="1">
    <source>
        <dbReference type="ARBA" id="ARBA00004413"/>
    </source>
</evidence>
<dbReference type="GO" id="GO:0005525">
    <property type="term" value="F:GTP binding"/>
    <property type="evidence" value="ECO:0007669"/>
    <property type="project" value="UniProtKB-KW"/>
</dbReference>
<dbReference type="NCBIfam" id="TIGR00064">
    <property type="entry name" value="ftsY"/>
    <property type="match status" value="1"/>
</dbReference>
<dbReference type="Proteomes" id="UP001200513">
    <property type="component" value="Chromosome"/>
</dbReference>
<dbReference type="InterPro" id="IPR042101">
    <property type="entry name" value="SRP54_N_sf"/>
</dbReference>
<dbReference type="InterPro" id="IPR000897">
    <property type="entry name" value="SRP54_GTPase_dom"/>
</dbReference>
<keyword evidence="6" id="KW-0378">Hydrolase</keyword>
<dbReference type="InterPro" id="IPR027417">
    <property type="entry name" value="P-loop_NTPase"/>
</dbReference>
<keyword evidence="8" id="KW-0472">Membrane</keyword>
<proteinExistence type="inferred from homology"/>
<comment type="similarity">
    <text evidence="2">Belongs to the GTP-binding SRP family.</text>
</comment>
<keyword evidence="5" id="KW-0547">Nucleotide-binding</keyword>
<dbReference type="InterPro" id="IPR003593">
    <property type="entry name" value="AAA+_ATPase"/>
</dbReference>
<keyword evidence="4" id="KW-0963">Cytoplasm</keyword>
<evidence type="ECO:0000256" key="7">
    <source>
        <dbReference type="ARBA" id="ARBA00023134"/>
    </source>
</evidence>
<dbReference type="GO" id="GO:0005737">
    <property type="term" value="C:cytoplasm"/>
    <property type="evidence" value="ECO:0007669"/>
    <property type="project" value="UniProtKB-ARBA"/>
</dbReference>
<evidence type="ECO:0000256" key="3">
    <source>
        <dbReference type="ARBA" id="ARBA00022475"/>
    </source>
</evidence>
<keyword evidence="7" id="KW-0342">GTP-binding</keyword>
<dbReference type="GO" id="GO:0003924">
    <property type="term" value="F:GTPase activity"/>
    <property type="evidence" value="ECO:0007669"/>
    <property type="project" value="TreeGrafter"/>
</dbReference>
<dbReference type="InterPro" id="IPR013822">
    <property type="entry name" value="Signal_recog_particl_SRP54_hlx"/>
</dbReference>
<dbReference type="SMART" id="SM00382">
    <property type="entry name" value="AAA"/>
    <property type="match status" value="1"/>
</dbReference>
<dbReference type="FunFam" id="3.40.50.300:FF:000566">
    <property type="entry name" value="Signal recognition particle receptor subunit alpha"/>
    <property type="match status" value="1"/>
</dbReference>
<name>A0A9Y1FMN7_9ARCH</name>
<dbReference type="GO" id="GO:0006614">
    <property type="term" value="P:SRP-dependent cotranslational protein targeting to membrane"/>
    <property type="evidence" value="ECO:0007669"/>
    <property type="project" value="InterPro"/>
</dbReference>
<accession>A0A9Y1FMN7</accession>
<dbReference type="Pfam" id="PF00448">
    <property type="entry name" value="SRP54"/>
    <property type="match status" value="1"/>
</dbReference>
<sequence>MFKNMKKSLSSLLKKITIAELNQKTIKKVIHPLKDILIQNEVAVVTADKICESVSDKLLNVEYKRMSSPKSLILEALRSSLLEILQPEETINLLSLVEEYRKKKQPLVIAFFGINGVGKTLSIAKLGYYLKKNDISSVFAASDTFRAGSIQQLEQHAKKVGVKIISQTYGSDAAAVAFDAVSHASAKGIDVVLIDTAGRMETNKNLMAELQKLDRVVEPDLKIFVGDALTGNSLVSQAELFNSKIGIDASIINKMDADVKGGATISVVHATRKPILFIGVGQKYNDLKPFIPEQIIKNVLPDKI</sequence>
<dbReference type="AlphaFoldDB" id="A0A9Y1FMN7"/>
<dbReference type="Pfam" id="PF02881">
    <property type="entry name" value="SRP54_N"/>
    <property type="match status" value="1"/>
</dbReference>
<evidence type="ECO:0000256" key="8">
    <source>
        <dbReference type="ARBA" id="ARBA00023136"/>
    </source>
</evidence>
<evidence type="ECO:0000256" key="6">
    <source>
        <dbReference type="ARBA" id="ARBA00022801"/>
    </source>
</evidence>
<dbReference type="GO" id="GO:0005886">
    <property type="term" value="C:plasma membrane"/>
    <property type="evidence" value="ECO:0007669"/>
    <property type="project" value="UniProtKB-SubCell"/>
</dbReference>
<comment type="subcellular location">
    <subcellularLocation>
        <location evidence="1">Cell membrane</location>
        <topology evidence="1">Peripheral membrane protein</topology>
        <orientation evidence="1">Cytoplasmic side</orientation>
    </subcellularLocation>
</comment>
<dbReference type="PANTHER" id="PTHR43134:SF1">
    <property type="entry name" value="SIGNAL RECOGNITION PARTICLE RECEPTOR SUBUNIT ALPHA"/>
    <property type="match status" value="1"/>
</dbReference>
<dbReference type="PANTHER" id="PTHR43134">
    <property type="entry name" value="SIGNAL RECOGNITION PARTICLE RECEPTOR SUBUNIT ALPHA"/>
    <property type="match status" value="1"/>
</dbReference>
<evidence type="ECO:0000313" key="11">
    <source>
        <dbReference type="EMBL" id="UJG42595.1"/>
    </source>
</evidence>
<keyword evidence="9" id="KW-0675">Receptor</keyword>
<evidence type="ECO:0000256" key="9">
    <source>
        <dbReference type="ARBA" id="ARBA00023170"/>
    </source>
</evidence>
<dbReference type="Gene3D" id="3.40.50.300">
    <property type="entry name" value="P-loop containing nucleotide triphosphate hydrolases"/>
    <property type="match status" value="1"/>
</dbReference>
<reference evidence="11" key="1">
    <citation type="journal article" date="2022" name="Nat. Microbiol.">
        <title>Unique mobile elements and scalable gene flow at the prokaryote-eukaryote boundary revealed by circularized Asgard archaea genomes.</title>
        <authorList>
            <person name="Wu F."/>
            <person name="Speth D.R."/>
            <person name="Philosof A."/>
            <person name="Cremiere A."/>
            <person name="Narayanan A."/>
            <person name="Barco R.A."/>
            <person name="Connon S.A."/>
            <person name="Amend J.P."/>
            <person name="Antoshechkin I.A."/>
            <person name="Orphan V.J."/>
        </authorList>
    </citation>
    <scope>NUCLEOTIDE SEQUENCE</scope>
    <source>
        <strain evidence="11">PR6</strain>
    </source>
</reference>
<organism evidence="11">
    <name type="scientific">Candidatus Heimdallarchaeum endolithica</name>
    <dbReference type="NCBI Taxonomy" id="2876572"/>
    <lineage>
        <taxon>Archaea</taxon>
        <taxon>Promethearchaeati</taxon>
        <taxon>Candidatus Heimdallarchaeota</taxon>
        <taxon>Candidatus Heimdallarchaeia (ex Rinke et al. 2021) (nom. nud.)</taxon>
        <taxon>Candidatus Heimdallarchaeales</taxon>
        <taxon>Candidatus Heimdallarchaeaceae</taxon>
        <taxon>Candidatus Heimdallarchaeum</taxon>
    </lineage>
</organism>
<dbReference type="InterPro" id="IPR004390">
    <property type="entry name" value="SR_rcpt_FtsY"/>
</dbReference>
<evidence type="ECO:0000256" key="5">
    <source>
        <dbReference type="ARBA" id="ARBA00022741"/>
    </source>
</evidence>
<gene>
    <name evidence="11" type="primary">ftsY</name>
    <name evidence="11" type="ORF">K9W46_09375</name>
</gene>
<dbReference type="InterPro" id="IPR036225">
    <property type="entry name" value="SRP/SRP_N"/>
</dbReference>
<dbReference type="EMBL" id="CP084167">
    <property type="protein sequence ID" value="UJG42595.1"/>
    <property type="molecule type" value="Genomic_DNA"/>
</dbReference>
<dbReference type="SUPFAM" id="SSF52540">
    <property type="entry name" value="P-loop containing nucleoside triphosphate hydrolases"/>
    <property type="match status" value="1"/>
</dbReference>
<dbReference type="PROSITE" id="PS00300">
    <property type="entry name" value="SRP54"/>
    <property type="match status" value="1"/>
</dbReference>
<protein>
    <submittedName>
        <fullName evidence="11">Signal recognition particle-docking protein FtsY</fullName>
    </submittedName>
</protein>
<dbReference type="Gene3D" id="1.20.120.140">
    <property type="entry name" value="Signal recognition particle SRP54, nucleotide-binding domain"/>
    <property type="match status" value="1"/>
</dbReference>
<evidence type="ECO:0000259" key="10">
    <source>
        <dbReference type="PROSITE" id="PS00300"/>
    </source>
</evidence>
<evidence type="ECO:0000256" key="2">
    <source>
        <dbReference type="ARBA" id="ARBA00008531"/>
    </source>
</evidence>
<feature type="domain" description="SRP54-type proteins GTP-binding" evidence="10">
    <location>
        <begin position="274"/>
        <end position="287"/>
    </location>
</feature>
<dbReference type="SMART" id="SM00963">
    <property type="entry name" value="SRP54_N"/>
    <property type="match status" value="1"/>
</dbReference>
<dbReference type="GO" id="GO:0005047">
    <property type="term" value="F:signal recognition particle binding"/>
    <property type="evidence" value="ECO:0007669"/>
    <property type="project" value="TreeGrafter"/>
</dbReference>
<evidence type="ECO:0000256" key="4">
    <source>
        <dbReference type="ARBA" id="ARBA00022490"/>
    </source>
</evidence>
<dbReference type="SUPFAM" id="SSF47364">
    <property type="entry name" value="Domain of the SRP/SRP receptor G-proteins"/>
    <property type="match status" value="1"/>
</dbReference>
<dbReference type="SMART" id="SM00962">
    <property type="entry name" value="SRP54"/>
    <property type="match status" value="1"/>
</dbReference>
<keyword evidence="3" id="KW-1003">Cell membrane</keyword>